<feature type="domain" description="NADP-dependent oxidoreductase" evidence="4">
    <location>
        <begin position="33"/>
        <end position="332"/>
    </location>
</feature>
<dbReference type="GO" id="GO:0051596">
    <property type="term" value="P:methylglyoxal catabolic process"/>
    <property type="evidence" value="ECO:0007669"/>
    <property type="project" value="TreeGrafter"/>
</dbReference>
<dbReference type="Pfam" id="PF00248">
    <property type="entry name" value="Aldo_ket_red"/>
    <property type="match status" value="1"/>
</dbReference>
<keyword evidence="2" id="KW-0521">NADP</keyword>
<sequence length="335" mass="37125">MNGGNKMYKANDDRYEKATIRRAGNTGLQLPGISFGMWHSFGDDANYSDSERVILDAFDSGIFSFDLANNYGPGSGAAERMFGEVYKANLKPYRNELVITTKAGYHMWPGPYGSFSGRKTLMNAIDVSLERMNLDYVDIFYSHRFDPNTSLEETAVALDDIVKSGKALYVGISNYNKEQTAEMIKYFKELHTPFAVNQLSYNMLNRDVKEDGVVDLLREEQKAVVAYGPLAEGLLTNKYLNDLPADMKLHPTNSGVLSGGANDLKAKLNQLNDIAQNRGQSLAQMATAWLLNDPTVVSVVTGASKVEHLQDNIKAMENLDFTSDELEAIDKIVLG</sequence>
<comment type="similarity">
    <text evidence="1">Belongs to the shaker potassium channel beta subunit family.</text>
</comment>
<accession>A0A0R2CS78</accession>
<dbReference type="Gene3D" id="3.20.20.100">
    <property type="entry name" value="NADP-dependent oxidoreductase domain"/>
    <property type="match status" value="1"/>
</dbReference>
<name>A0A0R2CS78_9LACO</name>
<evidence type="ECO:0000259" key="4">
    <source>
        <dbReference type="Pfam" id="PF00248"/>
    </source>
</evidence>
<dbReference type="InterPro" id="IPR023210">
    <property type="entry name" value="NADP_OxRdtase_dom"/>
</dbReference>
<reference evidence="5 6" key="1">
    <citation type="journal article" date="2015" name="Genome Announc.">
        <title>Expanding the biotechnology potential of lactobacilli through comparative genomics of 213 strains and associated genera.</title>
        <authorList>
            <person name="Sun Z."/>
            <person name="Harris H.M."/>
            <person name="McCann A."/>
            <person name="Guo C."/>
            <person name="Argimon S."/>
            <person name="Zhang W."/>
            <person name="Yang X."/>
            <person name="Jeffery I.B."/>
            <person name="Cooney J.C."/>
            <person name="Kagawa T.F."/>
            <person name="Liu W."/>
            <person name="Song Y."/>
            <person name="Salvetti E."/>
            <person name="Wrobel A."/>
            <person name="Rasinkangas P."/>
            <person name="Parkhill J."/>
            <person name="Rea M.C."/>
            <person name="O'Sullivan O."/>
            <person name="Ritari J."/>
            <person name="Douillard F.P."/>
            <person name="Paul Ross R."/>
            <person name="Yang R."/>
            <person name="Briner A.E."/>
            <person name="Felis G.E."/>
            <person name="de Vos W.M."/>
            <person name="Barrangou R."/>
            <person name="Klaenhammer T.R."/>
            <person name="Caufield P.W."/>
            <person name="Cui Y."/>
            <person name="Zhang H."/>
            <person name="O'Toole P.W."/>
        </authorList>
    </citation>
    <scope>NUCLEOTIDE SEQUENCE [LARGE SCALE GENOMIC DNA]</scope>
    <source>
        <strain evidence="5 6">DSM 24302</strain>
    </source>
</reference>
<dbReference type="STRING" id="1423802.FC56_GL000044"/>
<organism evidence="5 6">
    <name type="scientific">Lentilactobacillus senioris DSM 24302 = JCM 17472</name>
    <dbReference type="NCBI Taxonomy" id="1423802"/>
    <lineage>
        <taxon>Bacteria</taxon>
        <taxon>Bacillati</taxon>
        <taxon>Bacillota</taxon>
        <taxon>Bacilli</taxon>
        <taxon>Lactobacillales</taxon>
        <taxon>Lactobacillaceae</taxon>
        <taxon>Lentilactobacillus</taxon>
    </lineage>
</organism>
<dbReference type="CDD" id="cd19089">
    <property type="entry name" value="AKR_AKR14A1_2"/>
    <property type="match status" value="1"/>
</dbReference>
<comment type="caution">
    <text evidence="5">The sequence shown here is derived from an EMBL/GenBank/DDBJ whole genome shotgun (WGS) entry which is preliminary data.</text>
</comment>
<evidence type="ECO:0000313" key="6">
    <source>
        <dbReference type="Proteomes" id="UP000051256"/>
    </source>
</evidence>
<dbReference type="InterPro" id="IPR005399">
    <property type="entry name" value="K_chnl_volt-dep_bsu_KCNAB-rel"/>
</dbReference>
<evidence type="ECO:0000313" key="5">
    <source>
        <dbReference type="EMBL" id="KRM94064.1"/>
    </source>
</evidence>
<protein>
    <submittedName>
        <fullName evidence="5">NADP-dependent oxidoreductase domain-containing protein</fullName>
    </submittedName>
</protein>
<evidence type="ECO:0000256" key="3">
    <source>
        <dbReference type="ARBA" id="ARBA00023002"/>
    </source>
</evidence>
<keyword evidence="3" id="KW-0560">Oxidoreductase</keyword>
<dbReference type="PANTHER" id="PTHR43150">
    <property type="entry name" value="HYPERKINETIC, ISOFORM M"/>
    <property type="match status" value="1"/>
</dbReference>
<gene>
    <name evidence="5" type="ORF">FC56_GL000044</name>
</gene>
<dbReference type="SUPFAM" id="SSF51430">
    <property type="entry name" value="NAD(P)-linked oxidoreductase"/>
    <property type="match status" value="1"/>
</dbReference>
<evidence type="ECO:0000256" key="2">
    <source>
        <dbReference type="ARBA" id="ARBA00022857"/>
    </source>
</evidence>
<keyword evidence="6" id="KW-1185">Reference proteome</keyword>
<dbReference type="EMBL" id="AYZR01000007">
    <property type="protein sequence ID" value="KRM94064.1"/>
    <property type="molecule type" value="Genomic_DNA"/>
</dbReference>
<evidence type="ECO:0000256" key="1">
    <source>
        <dbReference type="ARBA" id="ARBA00006515"/>
    </source>
</evidence>
<dbReference type="GO" id="GO:0016491">
    <property type="term" value="F:oxidoreductase activity"/>
    <property type="evidence" value="ECO:0007669"/>
    <property type="project" value="UniProtKB-KW"/>
</dbReference>
<proteinExistence type="inferred from homology"/>
<dbReference type="PANTHER" id="PTHR43150:SF4">
    <property type="entry name" value="L-GLYCERALDEHYDE 3-PHOSPHATE REDUCTASE"/>
    <property type="match status" value="1"/>
</dbReference>
<dbReference type="AlphaFoldDB" id="A0A0R2CS78"/>
<dbReference type="Proteomes" id="UP000051256">
    <property type="component" value="Unassembled WGS sequence"/>
</dbReference>
<dbReference type="InterPro" id="IPR036812">
    <property type="entry name" value="NAD(P)_OxRdtase_dom_sf"/>
</dbReference>
<dbReference type="PATRIC" id="fig|1423802.4.peg.45"/>